<dbReference type="AlphaFoldDB" id="A0A1E1LR04"/>
<dbReference type="EMBL" id="FJUX01000171">
    <property type="protein sequence ID" value="CZT12880.1"/>
    <property type="molecule type" value="Genomic_DNA"/>
</dbReference>
<dbReference type="GO" id="GO:0020037">
    <property type="term" value="F:heme binding"/>
    <property type="evidence" value="ECO:0007669"/>
    <property type="project" value="InterPro"/>
</dbReference>
<dbReference type="Gene3D" id="1.10.630.10">
    <property type="entry name" value="Cytochrome P450"/>
    <property type="match status" value="1"/>
</dbReference>
<sequence length="112" mass="12825">MNRLFSKASIGKLEGLIKSTSDGLSTQSHEFERSKEVVTMTIAWTCLTVDIISAYTFRKRYYHIQTAKKSLHHTHEEMESARSSTDIIKQIPWAIPLMKKIPLSTCGFCFLK</sequence>
<dbReference type="Proteomes" id="UP000178912">
    <property type="component" value="Unassembled WGS sequence"/>
</dbReference>
<evidence type="ECO:0000313" key="2">
    <source>
        <dbReference type="Proteomes" id="UP000178912"/>
    </source>
</evidence>
<evidence type="ECO:0000313" key="1">
    <source>
        <dbReference type="EMBL" id="CZT12880.1"/>
    </source>
</evidence>
<name>A0A1E1LR04_9HELO</name>
<accession>A0A1E1LR04</accession>
<organism evidence="1 2">
    <name type="scientific">Rhynchosporium agropyri</name>
    <dbReference type="NCBI Taxonomy" id="914238"/>
    <lineage>
        <taxon>Eukaryota</taxon>
        <taxon>Fungi</taxon>
        <taxon>Dikarya</taxon>
        <taxon>Ascomycota</taxon>
        <taxon>Pezizomycotina</taxon>
        <taxon>Leotiomycetes</taxon>
        <taxon>Helotiales</taxon>
        <taxon>Ploettnerulaceae</taxon>
        <taxon>Rhynchosporium</taxon>
    </lineage>
</organism>
<dbReference type="GO" id="GO:0016705">
    <property type="term" value="F:oxidoreductase activity, acting on paired donors, with incorporation or reduction of molecular oxygen"/>
    <property type="evidence" value="ECO:0007669"/>
    <property type="project" value="InterPro"/>
</dbReference>
<keyword evidence="2" id="KW-1185">Reference proteome</keyword>
<dbReference type="InterPro" id="IPR036396">
    <property type="entry name" value="Cyt_P450_sf"/>
</dbReference>
<dbReference type="GO" id="GO:0005506">
    <property type="term" value="F:iron ion binding"/>
    <property type="evidence" value="ECO:0007669"/>
    <property type="project" value="InterPro"/>
</dbReference>
<dbReference type="SUPFAM" id="SSF48264">
    <property type="entry name" value="Cytochrome P450"/>
    <property type="match status" value="1"/>
</dbReference>
<dbReference type="GO" id="GO:0004497">
    <property type="term" value="F:monooxygenase activity"/>
    <property type="evidence" value="ECO:0007669"/>
    <property type="project" value="InterPro"/>
</dbReference>
<protein>
    <submittedName>
        <fullName evidence="1">Uncharacterized protein</fullName>
    </submittedName>
</protein>
<gene>
    <name evidence="1" type="ORF">RAG0_16550</name>
</gene>
<reference evidence="2" key="1">
    <citation type="submission" date="2016-03" db="EMBL/GenBank/DDBJ databases">
        <authorList>
            <person name="Guldener U."/>
        </authorList>
    </citation>
    <scope>NUCLEOTIDE SEQUENCE [LARGE SCALE GENOMIC DNA]</scope>
    <source>
        <strain evidence="2">04CH-RAC-A.6.1</strain>
    </source>
</reference>
<proteinExistence type="predicted"/>